<feature type="signal peptide" evidence="1">
    <location>
        <begin position="1"/>
        <end position="21"/>
    </location>
</feature>
<feature type="domain" description="Apple" evidence="2">
    <location>
        <begin position="47"/>
        <end position="91"/>
    </location>
</feature>
<feature type="chain" id="PRO_5004020988" description="Apple domain-containing protein" evidence="1">
    <location>
        <begin position="22"/>
        <end position="204"/>
    </location>
</feature>
<feature type="domain" description="Apple" evidence="2">
    <location>
        <begin position="141"/>
        <end position="183"/>
    </location>
</feature>
<dbReference type="AlphaFoldDB" id="M2LEM6"/>
<dbReference type="PANTHER" id="PTHR33946:SF4">
    <property type="entry name" value="COAGULATION FACTOR XI"/>
    <property type="match status" value="1"/>
</dbReference>
<dbReference type="STRING" id="717646.M2LEM6"/>
<evidence type="ECO:0000259" key="2">
    <source>
        <dbReference type="Pfam" id="PF14295"/>
    </source>
</evidence>
<proteinExistence type="predicted"/>
<evidence type="ECO:0000313" key="3">
    <source>
        <dbReference type="EMBL" id="EMC92447.1"/>
    </source>
</evidence>
<dbReference type="InterPro" id="IPR003609">
    <property type="entry name" value="Pan_app"/>
</dbReference>
<dbReference type="KEGG" id="bcom:BAUCODRAFT_27727"/>
<keyword evidence="1" id="KW-0732">Signal</keyword>
<dbReference type="OMA" id="TCANDIQ"/>
<dbReference type="eggNOG" id="ENOG502SHMP">
    <property type="taxonomic scope" value="Eukaryota"/>
</dbReference>
<reference evidence="3 4" key="1">
    <citation type="journal article" date="2012" name="PLoS Pathog.">
        <title>Diverse lifestyles and strategies of plant pathogenesis encoded in the genomes of eighteen Dothideomycetes fungi.</title>
        <authorList>
            <person name="Ohm R.A."/>
            <person name="Feau N."/>
            <person name="Henrissat B."/>
            <person name="Schoch C.L."/>
            <person name="Horwitz B.A."/>
            <person name="Barry K.W."/>
            <person name="Condon B.J."/>
            <person name="Copeland A.C."/>
            <person name="Dhillon B."/>
            <person name="Glaser F."/>
            <person name="Hesse C.N."/>
            <person name="Kosti I."/>
            <person name="LaButti K."/>
            <person name="Lindquist E.A."/>
            <person name="Lucas S."/>
            <person name="Salamov A.A."/>
            <person name="Bradshaw R.E."/>
            <person name="Ciuffetti L."/>
            <person name="Hamelin R.C."/>
            <person name="Kema G.H.J."/>
            <person name="Lawrence C."/>
            <person name="Scott J.A."/>
            <person name="Spatafora J.W."/>
            <person name="Turgeon B.G."/>
            <person name="de Wit P.J.G.M."/>
            <person name="Zhong S."/>
            <person name="Goodwin S.B."/>
            <person name="Grigoriev I.V."/>
        </authorList>
    </citation>
    <scope>NUCLEOTIDE SEQUENCE [LARGE SCALE GENOMIC DNA]</scope>
    <source>
        <strain evidence="3 4">UAMH 10762</strain>
    </source>
</reference>
<dbReference type="OrthoDB" id="160645at2759"/>
<dbReference type="Pfam" id="PF14295">
    <property type="entry name" value="PAN_4"/>
    <property type="match status" value="2"/>
</dbReference>
<dbReference type="GeneID" id="19110625"/>
<gene>
    <name evidence="3" type="ORF">BAUCODRAFT_27727</name>
</gene>
<dbReference type="PANTHER" id="PTHR33946">
    <property type="match status" value="1"/>
</dbReference>
<evidence type="ECO:0000256" key="1">
    <source>
        <dbReference type="SAM" id="SignalP"/>
    </source>
</evidence>
<organism evidence="3 4">
    <name type="scientific">Baudoinia panamericana (strain UAMH 10762)</name>
    <name type="common">Angels' share fungus</name>
    <name type="synonym">Baudoinia compniacensis (strain UAMH 10762)</name>
    <dbReference type="NCBI Taxonomy" id="717646"/>
    <lineage>
        <taxon>Eukaryota</taxon>
        <taxon>Fungi</taxon>
        <taxon>Dikarya</taxon>
        <taxon>Ascomycota</taxon>
        <taxon>Pezizomycotina</taxon>
        <taxon>Dothideomycetes</taxon>
        <taxon>Dothideomycetidae</taxon>
        <taxon>Mycosphaerellales</taxon>
        <taxon>Teratosphaeriaceae</taxon>
        <taxon>Baudoinia</taxon>
    </lineage>
</organism>
<dbReference type="Proteomes" id="UP000011761">
    <property type="component" value="Unassembled WGS sequence"/>
</dbReference>
<protein>
    <recommendedName>
        <fullName evidence="2">Apple domain-containing protein</fullName>
    </recommendedName>
</protein>
<dbReference type="HOGENOM" id="CLU_1343014_0_0_1"/>
<accession>M2LEM6</accession>
<dbReference type="Gene3D" id="3.50.4.10">
    <property type="entry name" value="Hepatocyte Growth Factor"/>
    <property type="match status" value="2"/>
</dbReference>
<name>M2LEM6_BAUPA</name>
<keyword evidence="4" id="KW-1185">Reference proteome</keyword>
<sequence length="204" mass="21137">MGRSIFAVAACVASLLASVSSAQISCPANNGSLYVSAGVTFQVECNVDRYGSDTLLAYTNTYNACLDQCAARGSCVDVSYVPGSPGPCYMKNGVNPPQSNSAVIGGRAVLNVRPAFSCPFANGLLYITPNGNTYKIDCDNDHYGGDFTNNPYSANSIESCAALCDSNSGCKGYVLSGTNCYLKTAYGSATSRMGLSAAKCIFGC</sequence>
<evidence type="ECO:0000313" key="4">
    <source>
        <dbReference type="Proteomes" id="UP000011761"/>
    </source>
</evidence>
<dbReference type="RefSeq" id="XP_007680315.1">
    <property type="nucleotide sequence ID" value="XM_007682125.1"/>
</dbReference>
<dbReference type="EMBL" id="KB445562">
    <property type="protein sequence ID" value="EMC92447.1"/>
    <property type="molecule type" value="Genomic_DNA"/>
</dbReference>
<dbReference type="SUPFAM" id="SSF57414">
    <property type="entry name" value="Hairpin loop containing domain-like"/>
    <property type="match status" value="1"/>
</dbReference>